<organism evidence="2 3">
    <name type="scientific">Gryllus longicercus</name>
    <dbReference type="NCBI Taxonomy" id="2509291"/>
    <lineage>
        <taxon>Eukaryota</taxon>
        <taxon>Metazoa</taxon>
        <taxon>Ecdysozoa</taxon>
        <taxon>Arthropoda</taxon>
        <taxon>Hexapoda</taxon>
        <taxon>Insecta</taxon>
        <taxon>Pterygota</taxon>
        <taxon>Neoptera</taxon>
        <taxon>Polyneoptera</taxon>
        <taxon>Orthoptera</taxon>
        <taxon>Ensifera</taxon>
        <taxon>Gryllidea</taxon>
        <taxon>Grylloidea</taxon>
        <taxon>Gryllidae</taxon>
        <taxon>Gryllinae</taxon>
        <taxon>Gryllus</taxon>
    </lineage>
</organism>
<dbReference type="Proteomes" id="UP001378592">
    <property type="component" value="Unassembled WGS sequence"/>
</dbReference>
<gene>
    <name evidence="2" type="ORF">R5R35_000886</name>
</gene>
<evidence type="ECO:0000256" key="1">
    <source>
        <dbReference type="SAM" id="MobiDB-lite"/>
    </source>
</evidence>
<evidence type="ECO:0000313" key="2">
    <source>
        <dbReference type="EMBL" id="KAK7869273.1"/>
    </source>
</evidence>
<dbReference type="EMBL" id="JAZDUA010000077">
    <property type="protein sequence ID" value="KAK7869273.1"/>
    <property type="molecule type" value="Genomic_DNA"/>
</dbReference>
<name>A0AAN9VS96_9ORTH</name>
<comment type="caution">
    <text evidence="2">The sequence shown here is derived from an EMBL/GenBank/DDBJ whole genome shotgun (WGS) entry which is preliminary data.</text>
</comment>
<proteinExistence type="predicted"/>
<protein>
    <submittedName>
        <fullName evidence="2">Uncharacterized protein</fullName>
    </submittedName>
</protein>
<accession>A0AAN9VS96</accession>
<dbReference type="AlphaFoldDB" id="A0AAN9VS96"/>
<feature type="compositionally biased region" description="Basic and acidic residues" evidence="1">
    <location>
        <begin position="74"/>
        <end position="84"/>
    </location>
</feature>
<keyword evidence="3" id="KW-1185">Reference proteome</keyword>
<feature type="region of interest" description="Disordered" evidence="1">
    <location>
        <begin position="71"/>
        <end position="107"/>
    </location>
</feature>
<sequence length="107" mass="11962">MFSFVFLPTCDVPTTTSIWTPTLLNSRHFFNISHKSTYSLPRHNRLWRMAPSCVQSGTAWPMLIAWAYGGCSQPDKEVRPDRRGGTGLGEVRIPRPPSRAGATEDAL</sequence>
<evidence type="ECO:0000313" key="3">
    <source>
        <dbReference type="Proteomes" id="UP001378592"/>
    </source>
</evidence>
<reference evidence="2 3" key="1">
    <citation type="submission" date="2024-03" db="EMBL/GenBank/DDBJ databases">
        <title>The genome assembly and annotation of the cricket Gryllus longicercus Weissman &amp; Gray.</title>
        <authorList>
            <person name="Szrajer S."/>
            <person name="Gray D."/>
            <person name="Ylla G."/>
        </authorList>
    </citation>
    <scope>NUCLEOTIDE SEQUENCE [LARGE SCALE GENOMIC DNA]</scope>
    <source>
        <strain evidence="2">DAG 2021-001</strain>
        <tissue evidence="2">Whole body minus gut</tissue>
    </source>
</reference>